<dbReference type="Pfam" id="PF08613">
    <property type="entry name" value="Cyclin"/>
    <property type="match status" value="1"/>
</dbReference>
<dbReference type="GO" id="GO:0016538">
    <property type="term" value="F:cyclin-dependent protein serine/threonine kinase regulator activity"/>
    <property type="evidence" value="ECO:0007669"/>
    <property type="project" value="TreeGrafter"/>
</dbReference>
<dbReference type="GO" id="GO:0019901">
    <property type="term" value="F:protein kinase binding"/>
    <property type="evidence" value="ECO:0007669"/>
    <property type="project" value="InterPro"/>
</dbReference>
<dbReference type="GO" id="GO:0005634">
    <property type="term" value="C:nucleus"/>
    <property type="evidence" value="ECO:0007669"/>
    <property type="project" value="TreeGrafter"/>
</dbReference>
<accession>A0A9W9AXH5</accession>
<evidence type="ECO:0000313" key="2">
    <source>
        <dbReference type="EMBL" id="KAJ4492733.1"/>
    </source>
</evidence>
<feature type="region of interest" description="Disordered" evidence="1">
    <location>
        <begin position="412"/>
        <end position="573"/>
    </location>
</feature>
<evidence type="ECO:0000313" key="3">
    <source>
        <dbReference type="Proteomes" id="UP001150238"/>
    </source>
</evidence>
<dbReference type="Proteomes" id="UP001150238">
    <property type="component" value="Unassembled WGS sequence"/>
</dbReference>
<dbReference type="PANTHER" id="PTHR15615">
    <property type="match status" value="1"/>
</dbReference>
<proteinExistence type="predicted"/>
<sequence>MLALVHPFNPSPDTPHRNTTSSRNRTPHHRKPTPHSARETSSSSFPTTSFHSSSMFSAPKSMFMNKSSSSTQPFVHRQPATSNSEFASATIPEHVQPPPTVTPREIETPATQASFDIHSYPPHDLLRLLASLLTQIASTNDKLDAASSSSTLSSSSSTPSELHNVMWRSLTTASRSALSTPSSTLTFHARNIPTISLESYLLRILKYCPTTNEVFLSLLVYFDRMTKLTSEATGRSFVIDSYNIHRLVIAGVTVASKFFSDVFYTNSRYAKVGGLPLAELNQLELQFLLLNNFNLVIPKDEMQRYAEQLILFSSNKSPSLGVSFSSSSITPRSTATSATAPPQSNDMVPMRYMGAIDAYGGPIPGGESPASSSLPPSTNLPFSQSGTSMTRQGVRPGVESNALSRIINPSQHQPHHALNGLVNGNGFSSSLRMQHQEDSESEGAETETETETEAETETDGGWTTDDEPTIRPPKSSAGSSSSSSRSSSASDALSICSSVSENDSVEGDDEREDHVMYDIDDDEEGGRTPEHSAQTETSKDGEKTPERKPFQSVLGMSKITPPGRREHEAMDSP</sequence>
<reference evidence="2" key="1">
    <citation type="submission" date="2022-08" db="EMBL/GenBank/DDBJ databases">
        <authorList>
            <consortium name="DOE Joint Genome Institute"/>
            <person name="Min B."/>
            <person name="Riley R."/>
            <person name="Sierra-Patev S."/>
            <person name="Naranjo-Ortiz M."/>
            <person name="Looney B."/>
            <person name="Konkel Z."/>
            <person name="Slot J.C."/>
            <person name="Sakamoto Y."/>
            <person name="Steenwyk J.L."/>
            <person name="Rokas A."/>
            <person name="Carro J."/>
            <person name="Camarero S."/>
            <person name="Ferreira P."/>
            <person name="Molpeceres G."/>
            <person name="Ruiz-Duenas F.J."/>
            <person name="Serrano A."/>
            <person name="Henrissat B."/>
            <person name="Drula E."/>
            <person name="Hughes K.W."/>
            <person name="Mata J.L."/>
            <person name="Ishikawa N.K."/>
            <person name="Vargas-Isla R."/>
            <person name="Ushijima S."/>
            <person name="Smith C.A."/>
            <person name="Ahrendt S."/>
            <person name="Andreopoulos W."/>
            <person name="He G."/>
            <person name="Labutti K."/>
            <person name="Lipzen A."/>
            <person name="Ng V."/>
            <person name="Sandor L."/>
            <person name="Barry K."/>
            <person name="Martinez A.T."/>
            <person name="Xiao Y."/>
            <person name="Gibbons J.G."/>
            <person name="Terashima K."/>
            <person name="Hibbett D.S."/>
            <person name="Grigoriev I.V."/>
        </authorList>
    </citation>
    <scope>NUCLEOTIDE SEQUENCE</scope>
    <source>
        <strain evidence="2">Sp2 HRB7682 ss15</strain>
    </source>
</reference>
<dbReference type="PANTHER" id="PTHR15615:SF94">
    <property type="entry name" value="PHO85 CYCLIN-6-RELATED"/>
    <property type="match status" value="1"/>
</dbReference>
<feature type="compositionally biased region" description="Acidic residues" evidence="1">
    <location>
        <begin position="439"/>
        <end position="458"/>
    </location>
</feature>
<protein>
    <submittedName>
        <fullName evidence="2">Cyclin-domain-containing protein</fullName>
    </submittedName>
</protein>
<feature type="compositionally biased region" description="Basic and acidic residues" evidence="1">
    <location>
        <begin position="537"/>
        <end position="549"/>
    </location>
</feature>
<feature type="region of interest" description="Disordered" evidence="1">
    <location>
        <begin position="63"/>
        <end position="105"/>
    </location>
</feature>
<comment type="caution">
    <text evidence="2">The sequence shown here is derived from an EMBL/GenBank/DDBJ whole genome shotgun (WGS) entry which is preliminary data.</text>
</comment>
<feature type="compositionally biased region" description="Polar residues" evidence="1">
    <location>
        <begin position="65"/>
        <end position="87"/>
    </location>
</feature>
<name>A0A9W9AXH5_9AGAR</name>
<dbReference type="CDD" id="cd20558">
    <property type="entry name" value="CYCLIN_ScPCL7-like"/>
    <property type="match status" value="1"/>
</dbReference>
<evidence type="ECO:0000256" key="1">
    <source>
        <dbReference type="SAM" id="MobiDB-lite"/>
    </source>
</evidence>
<reference evidence="2" key="2">
    <citation type="journal article" date="2023" name="Proc. Natl. Acad. Sci. U.S.A.">
        <title>A global phylogenomic analysis of the shiitake genus Lentinula.</title>
        <authorList>
            <person name="Sierra-Patev S."/>
            <person name="Min B."/>
            <person name="Naranjo-Ortiz M."/>
            <person name="Looney B."/>
            <person name="Konkel Z."/>
            <person name="Slot J.C."/>
            <person name="Sakamoto Y."/>
            <person name="Steenwyk J.L."/>
            <person name="Rokas A."/>
            <person name="Carro J."/>
            <person name="Camarero S."/>
            <person name="Ferreira P."/>
            <person name="Molpeceres G."/>
            <person name="Ruiz-Duenas F.J."/>
            <person name="Serrano A."/>
            <person name="Henrissat B."/>
            <person name="Drula E."/>
            <person name="Hughes K.W."/>
            <person name="Mata J.L."/>
            <person name="Ishikawa N.K."/>
            <person name="Vargas-Isla R."/>
            <person name="Ushijima S."/>
            <person name="Smith C.A."/>
            <person name="Donoghue J."/>
            <person name="Ahrendt S."/>
            <person name="Andreopoulos W."/>
            <person name="He G."/>
            <person name="LaButti K."/>
            <person name="Lipzen A."/>
            <person name="Ng V."/>
            <person name="Riley R."/>
            <person name="Sandor L."/>
            <person name="Barry K."/>
            <person name="Martinez A.T."/>
            <person name="Xiao Y."/>
            <person name="Gibbons J.G."/>
            <person name="Terashima K."/>
            <person name="Grigoriev I.V."/>
            <person name="Hibbett D."/>
        </authorList>
    </citation>
    <scope>NUCLEOTIDE SEQUENCE</scope>
    <source>
        <strain evidence="2">Sp2 HRB7682 ss15</strain>
    </source>
</reference>
<feature type="compositionally biased region" description="Basic and acidic residues" evidence="1">
    <location>
        <begin position="563"/>
        <end position="573"/>
    </location>
</feature>
<organism evidence="2 3">
    <name type="scientific">Lentinula lateritia</name>
    <dbReference type="NCBI Taxonomy" id="40482"/>
    <lineage>
        <taxon>Eukaryota</taxon>
        <taxon>Fungi</taxon>
        <taxon>Dikarya</taxon>
        <taxon>Basidiomycota</taxon>
        <taxon>Agaricomycotina</taxon>
        <taxon>Agaricomycetes</taxon>
        <taxon>Agaricomycetidae</taxon>
        <taxon>Agaricales</taxon>
        <taxon>Marasmiineae</taxon>
        <taxon>Omphalotaceae</taxon>
        <taxon>Lentinula</taxon>
    </lineage>
</organism>
<feature type="region of interest" description="Disordered" evidence="1">
    <location>
        <begin position="1"/>
        <end position="51"/>
    </location>
</feature>
<feature type="compositionally biased region" description="Low complexity" evidence="1">
    <location>
        <begin position="475"/>
        <end position="500"/>
    </location>
</feature>
<dbReference type="Gene3D" id="1.10.472.10">
    <property type="entry name" value="Cyclin-like"/>
    <property type="match status" value="1"/>
</dbReference>
<gene>
    <name evidence="2" type="ORF">C8J55DRAFT_213159</name>
</gene>
<feature type="compositionally biased region" description="Polar residues" evidence="1">
    <location>
        <begin position="369"/>
        <end position="391"/>
    </location>
</feature>
<dbReference type="AlphaFoldDB" id="A0A9W9AXH5"/>
<feature type="compositionally biased region" description="Low complexity" evidence="1">
    <location>
        <begin position="40"/>
        <end position="51"/>
    </location>
</feature>
<feature type="region of interest" description="Disordered" evidence="1">
    <location>
        <begin position="323"/>
        <end position="398"/>
    </location>
</feature>
<dbReference type="EMBL" id="JANVFS010000004">
    <property type="protein sequence ID" value="KAJ4492733.1"/>
    <property type="molecule type" value="Genomic_DNA"/>
</dbReference>
<feature type="compositionally biased region" description="Low complexity" evidence="1">
    <location>
        <begin position="323"/>
        <end position="344"/>
    </location>
</feature>
<dbReference type="InterPro" id="IPR013922">
    <property type="entry name" value="Cyclin_PHO80-like"/>
</dbReference>
<dbReference type="GO" id="GO:0000307">
    <property type="term" value="C:cyclin-dependent protein kinase holoenzyme complex"/>
    <property type="evidence" value="ECO:0007669"/>
    <property type="project" value="TreeGrafter"/>
</dbReference>